<evidence type="ECO:0000313" key="3">
    <source>
        <dbReference type="Proteomes" id="UP001652625"/>
    </source>
</evidence>
<protein>
    <submittedName>
        <fullName evidence="4 5">Uncharacterized protein LOC101241114</fullName>
    </submittedName>
</protein>
<keyword evidence="3" id="KW-1185">Reference proteome</keyword>
<organism evidence="3 4">
    <name type="scientific">Hydra vulgaris</name>
    <name type="common">Hydra</name>
    <name type="synonym">Hydra attenuata</name>
    <dbReference type="NCBI Taxonomy" id="6087"/>
    <lineage>
        <taxon>Eukaryota</taxon>
        <taxon>Metazoa</taxon>
        <taxon>Cnidaria</taxon>
        <taxon>Hydrozoa</taxon>
        <taxon>Hydroidolina</taxon>
        <taxon>Anthoathecata</taxon>
        <taxon>Aplanulata</taxon>
        <taxon>Hydridae</taxon>
        <taxon>Hydra</taxon>
    </lineage>
</organism>
<proteinExistence type="predicted"/>
<dbReference type="Gene3D" id="3.40.50.1820">
    <property type="entry name" value="alpha/beta hydrolase"/>
    <property type="match status" value="1"/>
</dbReference>
<feature type="chain" id="PRO_5045025820" evidence="1">
    <location>
        <begin position="22"/>
        <end position="339"/>
    </location>
</feature>
<feature type="signal peptide" evidence="1">
    <location>
        <begin position="1"/>
        <end position="21"/>
    </location>
</feature>
<dbReference type="SUPFAM" id="SSF53474">
    <property type="entry name" value="alpha/beta-Hydrolases"/>
    <property type="match status" value="1"/>
</dbReference>
<sequence>MTFREVYQLTLLVFFVTNAFACPDSAIPYEDIADALQTSKAVYDDKLSINSLVPYTSFHIKKVYLFDNNELDEPCIDGSLKVIIAERAFTTIVAMKGPNGPTSVKPELFKYLQIFKGTEVIFAGNHTSINICFWKSFKIMLPSIRNQLQDQARKYIITGHSTGGAIASILALYMKVQEGRMWENSGTCLITFGQPRVGDELFAKLHDSVIDPFRKLRFINDKDPIPHVPIWKTAVHHSREIWMAYEPMTNKSYWKVCGNMDPLKCSNMWVLHTSPENHAIKSYENFIMNPPSVFLDKFSTRYKRWLDALQNSCVVNYKIEKIEHKGILDINIWKKQRTV</sequence>
<dbReference type="InterPro" id="IPR002921">
    <property type="entry name" value="Fungal_lipase-type"/>
</dbReference>
<reference evidence="3 4" key="1">
    <citation type="submission" date="2025-05" db="UniProtKB">
        <authorList>
            <consortium name="RefSeq"/>
        </authorList>
    </citation>
    <scope>NUCLEOTIDE SEQUENCE [LARGE SCALE GENOMIC DNA]</scope>
</reference>
<dbReference type="CDD" id="cd00519">
    <property type="entry name" value="Lipase_3"/>
    <property type="match status" value="1"/>
</dbReference>
<dbReference type="RefSeq" id="XP_065645076.1">
    <property type="nucleotide sequence ID" value="XM_065789004.1"/>
</dbReference>
<dbReference type="PANTHER" id="PTHR45908">
    <property type="entry name" value="PROTEIN CBG11750-RELATED"/>
    <property type="match status" value="1"/>
</dbReference>
<evidence type="ECO:0000313" key="4">
    <source>
        <dbReference type="RefSeq" id="XP_065645076.1"/>
    </source>
</evidence>
<evidence type="ECO:0000259" key="2">
    <source>
        <dbReference type="Pfam" id="PF01764"/>
    </source>
</evidence>
<keyword evidence="1" id="KW-0732">Signal</keyword>
<evidence type="ECO:0000313" key="5">
    <source>
        <dbReference type="RefSeq" id="XP_065645077.1"/>
    </source>
</evidence>
<dbReference type="InterPro" id="IPR029058">
    <property type="entry name" value="AB_hydrolase_fold"/>
</dbReference>
<dbReference type="RefSeq" id="XP_065645077.1">
    <property type="nucleotide sequence ID" value="XM_065789005.1"/>
</dbReference>
<accession>A0ABM4B893</accession>
<evidence type="ECO:0000256" key="1">
    <source>
        <dbReference type="SAM" id="SignalP"/>
    </source>
</evidence>
<dbReference type="GeneID" id="101241114"/>
<dbReference type="Proteomes" id="UP001652625">
    <property type="component" value="Chromosome 01"/>
</dbReference>
<feature type="domain" description="Fungal lipase-type" evidence="2">
    <location>
        <begin position="93"/>
        <end position="231"/>
    </location>
</feature>
<gene>
    <name evidence="4 5" type="primary">LOC101241114</name>
</gene>
<dbReference type="Pfam" id="PF01764">
    <property type="entry name" value="Lipase_3"/>
    <property type="match status" value="1"/>
</dbReference>
<name>A0ABM4B893_HYDVU</name>